<dbReference type="PANTHER" id="PTHR11804:SF28">
    <property type="entry name" value="OLIGOENDOPEPTIDASE F"/>
    <property type="match status" value="1"/>
</dbReference>
<dbReference type="Proteomes" id="UP000008461">
    <property type="component" value="Chromosome"/>
</dbReference>
<dbReference type="MEROPS" id="M03.010"/>
<dbReference type="InterPro" id="IPR045090">
    <property type="entry name" value="Pept_M3A_M3B"/>
</dbReference>
<feature type="domain" description="Peptidase M3A/M3B catalytic" evidence="7">
    <location>
        <begin position="178"/>
        <end position="558"/>
    </location>
</feature>
<evidence type="ECO:0000256" key="3">
    <source>
        <dbReference type="ARBA" id="ARBA00022801"/>
    </source>
</evidence>
<dbReference type="eggNOG" id="COG1164">
    <property type="taxonomic scope" value="Bacteria"/>
</dbReference>
<evidence type="ECO:0000256" key="2">
    <source>
        <dbReference type="ARBA" id="ARBA00022723"/>
    </source>
</evidence>
<dbReference type="GO" id="GO:0006508">
    <property type="term" value="P:proteolysis"/>
    <property type="evidence" value="ECO:0007669"/>
    <property type="project" value="UniProtKB-KW"/>
</dbReference>
<dbReference type="SUPFAM" id="SSF55486">
    <property type="entry name" value="Metalloproteases ('zincins'), catalytic domain"/>
    <property type="match status" value="1"/>
</dbReference>
<organism evidence="8 9">
    <name type="scientific">Haliscomenobacter hydrossis (strain ATCC 27775 / DSM 1100 / LMG 10767 / O)</name>
    <dbReference type="NCBI Taxonomy" id="760192"/>
    <lineage>
        <taxon>Bacteria</taxon>
        <taxon>Pseudomonadati</taxon>
        <taxon>Bacteroidota</taxon>
        <taxon>Saprospiria</taxon>
        <taxon>Saprospirales</taxon>
        <taxon>Haliscomenobacteraceae</taxon>
        <taxon>Haliscomenobacter</taxon>
    </lineage>
</organism>
<evidence type="ECO:0000313" key="9">
    <source>
        <dbReference type="Proteomes" id="UP000008461"/>
    </source>
</evidence>
<dbReference type="CDD" id="cd09606">
    <property type="entry name" value="M3B_PepF"/>
    <property type="match status" value="1"/>
</dbReference>
<evidence type="ECO:0000313" key="8">
    <source>
        <dbReference type="EMBL" id="AEE50366.1"/>
    </source>
</evidence>
<comment type="similarity">
    <text evidence="6">Belongs to the peptidase M3 family.</text>
</comment>
<dbReference type="STRING" id="760192.Halhy_2493"/>
<keyword evidence="2 6" id="KW-0479">Metal-binding</keyword>
<dbReference type="InterPro" id="IPR011976">
    <property type="entry name" value="Pept_M3B_oligopep-rel"/>
</dbReference>
<sequence>MMKETIDTEVMKFEEFEYKRPDMVQLSSDFERLFAAFSQAGSFEQQQEIFHEINEIRVLFASMYNICHIRHTIDTRDAFYEAENDFFNQELPNFQAFNTELNNKLLASPYRDAFERQWGEQLFRIAELNRRTFAPEVLADLQEENRLSSEYVLIKAGAQIDFQGEKFNLSALLPHELSADRATRQSASEAKWSFFAGHAGEVESIFDQLVKTRHGIAQKLGYPNFTSLGYDRLTRSDYTAEQVVGFREEIAKHIVPLASRLYERQQKRLNLDKLYYYDEEFRFASGNPKPQGPPSWIVQQAQHMYREMSEETDEFFTLMQEAHLMDLENKDGKATGGYCTYIEQYRTPYIFSNFNGTSGDVDVLTHECGHAFQVFSSRDIGLSDYKWPTYEACEIHSMSMEFFAWPWMNLFFGPQADKYKFMHLSNAIYFLPYGSAIDEFQHIVYANPEMSPAERNQVWSNLEKKYLPQRNYGDNAFLKNGGYWQRQGHVFTTPFYYIDYVLAQICAFQYWKWDQQDHASAWESYVRLCKAGGSKSFLELVDLAGINSPFQKGCVEAVAQEISNWLESIDDSRF</sequence>
<evidence type="ECO:0000256" key="6">
    <source>
        <dbReference type="RuleBase" id="RU003435"/>
    </source>
</evidence>
<dbReference type="NCBIfam" id="TIGR02289">
    <property type="entry name" value="M3_not_pepF"/>
    <property type="match status" value="1"/>
</dbReference>
<dbReference type="Pfam" id="PF01432">
    <property type="entry name" value="Peptidase_M3"/>
    <property type="match status" value="1"/>
</dbReference>
<dbReference type="PANTHER" id="PTHR11804">
    <property type="entry name" value="PROTEASE M3 THIMET OLIGOPEPTIDASE-RELATED"/>
    <property type="match status" value="1"/>
</dbReference>
<gene>
    <name evidence="8" type="ordered locus">Halhy_2493</name>
</gene>
<keyword evidence="1 6" id="KW-0645">Protease</keyword>
<keyword evidence="4 6" id="KW-0862">Zinc</keyword>
<evidence type="ECO:0000259" key="7">
    <source>
        <dbReference type="Pfam" id="PF01432"/>
    </source>
</evidence>
<accession>F4KXJ5</accession>
<evidence type="ECO:0000256" key="4">
    <source>
        <dbReference type="ARBA" id="ARBA00022833"/>
    </source>
</evidence>
<comment type="cofactor">
    <cofactor evidence="6">
        <name>Zn(2+)</name>
        <dbReference type="ChEBI" id="CHEBI:29105"/>
    </cofactor>
    <text evidence="6">Binds 1 zinc ion.</text>
</comment>
<dbReference type="EMBL" id="CP002691">
    <property type="protein sequence ID" value="AEE50366.1"/>
    <property type="molecule type" value="Genomic_DNA"/>
</dbReference>
<dbReference type="AlphaFoldDB" id="F4KXJ5"/>
<dbReference type="KEGG" id="hhy:Halhy_2493"/>
<name>F4KXJ5_HALH1</name>
<evidence type="ECO:0000256" key="1">
    <source>
        <dbReference type="ARBA" id="ARBA00022670"/>
    </source>
</evidence>
<protein>
    <submittedName>
        <fullName evidence="8">Oligoendopeptidase, M3 family</fullName>
    </submittedName>
</protein>
<dbReference type="GO" id="GO:0004222">
    <property type="term" value="F:metalloendopeptidase activity"/>
    <property type="evidence" value="ECO:0007669"/>
    <property type="project" value="InterPro"/>
</dbReference>
<dbReference type="InterPro" id="IPR001567">
    <property type="entry name" value="Pept_M3A_M3B_dom"/>
</dbReference>
<keyword evidence="9" id="KW-1185">Reference proteome</keyword>
<keyword evidence="5 6" id="KW-0482">Metalloprotease</keyword>
<evidence type="ECO:0000256" key="5">
    <source>
        <dbReference type="ARBA" id="ARBA00023049"/>
    </source>
</evidence>
<reference key="2">
    <citation type="submission" date="2011-04" db="EMBL/GenBank/DDBJ databases">
        <title>Complete sequence of chromosome of Haliscomenobacter hydrossis DSM 1100.</title>
        <authorList>
            <consortium name="US DOE Joint Genome Institute (JGI-PGF)"/>
            <person name="Lucas S."/>
            <person name="Han J."/>
            <person name="Lapidus A."/>
            <person name="Bruce D."/>
            <person name="Goodwin L."/>
            <person name="Pitluck S."/>
            <person name="Peters L."/>
            <person name="Kyrpides N."/>
            <person name="Mavromatis K."/>
            <person name="Ivanova N."/>
            <person name="Ovchinnikova G."/>
            <person name="Pagani I."/>
            <person name="Daligault H."/>
            <person name="Detter J.C."/>
            <person name="Han C."/>
            <person name="Land M."/>
            <person name="Hauser L."/>
            <person name="Markowitz V."/>
            <person name="Cheng J.-F."/>
            <person name="Hugenholtz P."/>
            <person name="Woyke T."/>
            <person name="Wu D."/>
            <person name="Verbarg S."/>
            <person name="Frueling A."/>
            <person name="Brambilla E."/>
            <person name="Klenk H.-P."/>
            <person name="Eisen J.A."/>
        </authorList>
    </citation>
    <scope>NUCLEOTIDE SEQUENCE</scope>
    <source>
        <strain>DSM 1100</strain>
    </source>
</reference>
<dbReference type="GO" id="GO:0046872">
    <property type="term" value="F:metal ion binding"/>
    <property type="evidence" value="ECO:0007669"/>
    <property type="project" value="UniProtKB-UniRule"/>
</dbReference>
<dbReference type="GO" id="GO:0006518">
    <property type="term" value="P:peptide metabolic process"/>
    <property type="evidence" value="ECO:0007669"/>
    <property type="project" value="TreeGrafter"/>
</dbReference>
<dbReference type="HOGENOM" id="CLU_030403_1_0_10"/>
<proteinExistence type="inferred from homology"/>
<keyword evidence="3 6" id="KW-0378">Hydrolase</keyword>
<reference evidence="8 9" key="1">
    <citation type="journal article" date="2011" name="Stand. Genomic Sci.">
        <title>Complete genome sequence of Haliscomenobacter hydrossis type strain (O).</title>
        <authorList>
            <consortium name="US DOE Joint Genome Institute (JGI-PGF)"/>
            <person name="Daligault H."/>
            <person name="Lapidus A."/>
            <person name="Zeytun A."/>
            <person name="Nolan M."/>
            <person name="Lucas S."/>
            <person name="Del Rio T.G."/>
            <person name="Tice H."/>
            <person name="Cheng J.F."/>
            <person name="Tapia R."/>
            <person name="Han C."/>
            <person name="Goodwin L."/>
            <person name="Pitluck S."/>
            <person name="Liolios K."/>
            <person name="Pagani I."/>
            <person name="Ivanova N."/>
            <person name="Huntemann M."/>
            <person name="Mavromatis K."/>
            <person name="Mikhailova N."/>
            <person name="Pati A."/>
            <person name="Chen A."/>
            <person name="Palaniappan K."/>
            <person name="Land M."/>
            <person name="Hauser L."/>
            <person name="Brambilla E.M."/>
            <person name="Rohde M."/>
            <person name="Verbarg S."/>
            <person name="Goker M."/>
            <person name="Bristow J."/>
            <person name="Eisen J.A."/>
            <person name="Markowitz V."/>
            <person name="Hugenholtz P."/>
            <person name="Kyrpides N.C."/>
            <person name="Klenk H.P."/>
            <person name="Woyke T."/>
        </authorList>
    </citation>
    <scope>NUCLEOTIDE SEQUENCE [LARGE SCALE GENOMIC DNA]</scope>
    <source>
        <strain evidence="9">ATCC 27775 / DSM 1100 / LMG 10767 / O</strain>
    </source>
</reference>
<dbReference type="Gene3D" id="1.10.1370.30">
    <property type="match status" value="1"/>
</dbReference>